<evidence type="ECO:0000313" key="3">
    <source>
        <dbReference type="Proteomes" id="UP000060778"/>
    </source>
</evidence>
<dbReference type="STRING" id="940295.EYM_05720"/>
<feature type="transmembrane region" description="Helical" evidence="1">
    <location>
        <begin position="6"/>
        <end position="38"/>
    </location>
</feature>
<keyword evidence="1" id="KW-1133">Transmembrane helix</keyword>
<keyword evidence="1" id="KW-0472">Membrane</keyword>
<gene>
    <name evidence="2" type="ORF">EYM_05720</name>
</gene>
<dbReference type="GeneID" id="30680527"/>
<sequence>MKHLFYNTVIFAMIVLGSTILCRAFGLLGFLWTFFVAYSLYFQLRKDLCTNCPFYGKPCFSGWGLLASKLFERNSGNFERGRKLAAITWGSFLLLPPTILILVGDLFTLILWLLASFYVFSEFYNFHKTCPLRSKCEGKG</sequence>
<dbReference type="OrthoDB" id="386978at2157"/>
<keyword evidence="1" id="KW-0812">Transmembrane</keyword>
<dbReference type="EMBL" id="CP006867">
    <property type="protein sequence ID" value="ALU12614.1"/>
    <property type="molecule type" value="Genomic_DNA"/>
</dbReference>
<dbReference type="RefSeq" id="WP_075050052.1">
    <property type="nucleotide sequence ID" value="NZ_CP006867.1"/>
</dbReference>
<evidence type="ECO:0008006" key="4">
    <source>
        <dbReference type="Google" id="ProtNLM"/>
    </source>
</evidence>
<dbReference type="Proteomes" id="UP000060778">
    <property type="component" value="Chromosome"/>
</dbReference>
<proteinExistence type="predicted"/>
<evidence type="ECO:0000313" key="2">
    <source>
        <dbReference type="EMBL" id="ALU12614.1"/>
    </source>
</evidence>
<evidence type="ECO:0000256" key="1">
    <source>
        <dbReference type="SAM" id="Phobius"/>
    </source>
</evidence>
<keyword evidence="3" id="KW-1185">Reference proteome</keyword>
<reference evidence="2 3" key="1">
    <citation type="submission" date="2013-11" db="EMBL/GenBank/DDBJ databases">
        <title>Comparative genomics of Ignicoccus.</title>
        <authorList>
            <person name="Podar M."/>
        </authorList>
    </citation>
    <scope>NUCLEOTIDE SEQUENCE [LARGE SCALE GENOMIC DNA]</scope>
    <source>
        <strain evidence="2 3">DSM 13165</strain>
    </source>
</reference>
<protein>
    <recommendedName>
        <fullName evidence="4">DUF4395 domain-containing protein</fullName>
    </recommendedName>
</protein>
<accession>A0A0U3FLB6</accession>
<organism evidence="2 3">
    <name type="scientific">Ignicoccus islandicus DSM 13165</name>
    <dbReference type="NCBI Taxonomy" id="940295"/>
    <lineage>
        <taxon>Archaea</taxon>
        <taxon>Thermoproteota</taxon>
        <taxon>Thermoprotei</taxon>
        <taxon>Desulfurococcales</taxon>
        <taxon>Desulfurococcaceae</taxon>
        <taxon>Ignicoccus</taxon>
    </lineage>
</organism>
<dbReference type="KEGG" id="iis:EYM_05720"/>
<dbReference type="AlphaFoldDB" id="A0A0U3FLB6"/>
<name>A0A0U3FLB6_9CREN</name>
<feature type="transmembrane region" description="Helical" evidence="1">
    <location>
        <begin position="109"/>
        <end position="126"/>
    </location>
</feature>